<accession>B0SXS5</accession>
<reference evidence="2" key="1">
    <citation type="submission" date="2008-01" db="EMBL/GenBank/DDBJ databases">
        <title>Complete sequence of chromosome of Caulobacter sp. K31.</title>
        <authorList>
            <consortium name="US DOE Joint Genome Institute"/>
            <person name="Copeland A."/>
            <person name="Lucas S."/>
            <person name="Lapidus A."/>
            <person name="Barry K."/>
            <person name="Glavina del Rio T."/>
            <person name="Dalin E."/>
            <person name="Tice H."/>
            <person name="Pitluck S."/>
            <person name="Bruce D."/>
            <person name="Goodwin L."/>
            <person name="Thompson L.S."/>
            <person name="Brettin T."/>
            <person name="Detter J.C."/>
            <person name="Han C."/>
            <person name="Schmutz J."/>
            <person name="Larimer F."/>
            <person name="Land M."/>
            <person name="Hauser L."/>
            <person name="Kyrpides N."/>
            <person name="Kim E."/>
            <person name="Stephens C."/>
            <person name="Richardson P."/>
        </authorList>
    </citation>
    <scope>NUCLEOTIDE SEQUENCE [LARGE SCALE GENOMIC DNA]</scope>
    <source>
        <strain evidence="2">K31</strain>
    </source>
</reference>
<dbReference type="KEGG" id="cak:Caul_4163"/>
<dbReference type="InterPro" id="IPR012433">
    <property type="entry name" value="Imm11"/>
</dbReference>
<sequence length="258" mass="29104">MKTRAINSEIMGEEMARIVPEGVYGEEARRMLVQNHPEIQGMALNEVRLIEPVHPLVKGESRFFEIENDSFFQAIEKWKNQPNVDRPIGGGHGLSAIGEMPVFVRENNIIGVPDFFNASNYMKISRRCLDLLRRFDASALEALRIDRRDESGESLGEYYIVDVLRKIPAIDWGDSQIRAEGVRWPLPPHDLRISIGVGNGFRIRSDIEENIHIFRDERNVSSIFISLELKSAMEDAGITGAVYSDPAGLLAVNSEVKL</sequence>
<dbReference type="OrthoDB" id="9813630at2"/>
<evidence type="ECO:0000259" key="1">
    <source>
        <dbReference type="Pfam" id="PF07791"/>
    </source>
</evidence>
<organism evidence="2">
    <name type="scientific">Caulobacter sp. (strain K31)</name>
    <dbReference type="NCBI Taxonomy" id="366602"/>
    <lineage>
        <taxon>Bacteria</taxon>
        <taxon>Pseudomonadati</taxon>
        <taxon>Pseudomonadota</taxon>
        <taxon>Alphaproteobacteria</taxon>
        <taxon>Caulobacterales</taxon>
        <taxon>Caulobacteraceae</taxon>
        <taxon>Caulobacter</taxon>
    </lineage>
</organism>
<name>B0SXS5_CAUSK</name>
<dbReference type="HOGENOM" id="CLU_1076425_0_0_5"/>
<dbReference type="Pfam" id="PF07791">
    <property type="entry name" value="Imm11"/>
    <property type="match status" value="1"/>
</dbReference>
<dbReference type="STRING" id="366602.Caul_4163"/>
<dbReference type="EMBL" id="CP000927">
    <property type="protein sequence ID" value="ABZ73287.1"/>
    <property type="molecule type" value="Genomic_DNA"/>
</dbReference>
<protein>
    <recommendedName>
        <fullName evidence="1">Immunity MXAN-0049 protein domain-containing protein</fullName>
    </recommendedName>
</protein>
<gene>
    <name evidence="2" type="ordered locus">Caul_4163</name>
</gene>
<proteinExistence type="predicted"/>
<dbReference type="AlphaFoldDB" id="B0SXS5"/>
<evidence type="ECO:0000313" key="2">
    <source>
        <dbReference type="EMBL" id="ABZ73287.1"/>
    </source>
</evidence>
<feature type="domain" description="Immunity MXAN-0049 protein" evidence="1">
    <location>
        <begin position="81"/>
        <end position="245"/>
    </location>
</feature>